<evidence type="ECO:0000256" key="11">
    <source>
        <dbReference type="ARBA" id="ARBA00023306"/>
    </source>
</evidence>
<evidence type="ECO:0000256" key="8">
    <source>
        <dbReference type="ARBA" id="ARBA00022692"/>
    </source>
</evidence>
<name>A0ABT0E5C8_9GAMM</name>
<evidence type="ECO:0000259" key="16">
    <source>
        <dbReference type="Pfam" id="PF18075"/>
    </source>
</evidence>
<comment type="similarity">
    <text evidence="2 12">Belongs to the ABC-4 integral membrane protein family. FtsX subfamily.</text>
</comment>
<comment type="subcellular location">
    <subcellularLocation>
        <location evidence="1">Cell inner membrane</location>
        <topology evidence="1">Multi-pass membrane protein</topology>
    </subcellularLocation>
</comment>
<gene>
    <name evidence="17" type="primary">ftsX</name>
    <name evidence="17" type="ORF">MU846_04830</name>
</gene>
<keyword evidence="9 14" id="KW-1133">Transmembrane helix</keyword>
<comment type="function">
    <text evidence="12">Part of the ABC transporter FtsEX involved in cellular division.</text>
</comment>
<keyword evidence="18" id="KW-1185">Reference proteome</keyword>
<keyword evidence="5 12" id="KW-1003">Cell membrane</keyword>
<comment type="caution">
    <text evidence="17">The sequence shown here is derived from an EMBL/GenBank/DDBJ whole genome shotgun (WGS) entry which is preliminary data.</text>
</comment>
<reference evidence="17" key="1">
    <citation type="submission" date="2022-04" db="EMBL/GenBank/DDBJ databases">
        <title>Alcanivorax sp. CY1518 draft genome sequence.</title>
        <authorList>
            <person name="Zhao G."/>
            <person name="An M."/>
        </authorList>
    </citation>
    <scope>NUCLEOTIDE SEQUENCE</scope>
    <source>
        <strain evidence="17">CY1518</strain>
    </source>
</reference>
<feature type="region of interest" description="Disordered" evidence="13">
    <location>
        <begin position="1"/>
        <end position="23"/>
    </location>
</feature>
<evidence type="ECO:0000256" key="1">
    <source>
        <dbReference type="ARBA" id="ARBA00004429"/>
    </source>
</evidence>
<evidence type="ECO:0000256" key="7">
    <source>
        <dbReference type="ARBA" id="ARBA00022618"/>
    </source>
</evidence>
<sequence>MARNATPLKTPRKEKVARPPRAGARIARSGWQHRFHAWRLHHRDSALDALRRLRVTPAATAMTVLVIAIALALPAGITVLLENARAATQGWDGNAHLSVFLKPDTDAARQQALASRWGERADVERVDVVTREQALAEFRALSGFGDVIDALPDNPLPPLLIVYPGDTSPEALERLQQQLGDATEVDLVQLDVLWVKRLHAMLEVASRIVAALTLALALAVVLVVVNTIRLAIESRREEIVVVKIVGGTDGFVRRPFLYTGFWYGLAGGLVAVVLVQVALLWIGSPVAQLTSLYESEYSLIGMGFVNALVLPLFAGLLGLMGAWLAVSRHLQDVDPHLL</sequence>
<dbReference type="InterPro" id="IPR004513">
    <property type="entry name" value="FtsX"/>
</dbReference>
<keyword evidence="8 14" id="KW-0812">Transmembrane</keyword>
<evidence type="ECO:0000256" key="10">
    <source>
        <dbReference type="ARBA" id="ARBA00023136"/>
    </source>
</evidence>
<dbReference type="Gene3D" id="3.30.70.3040">
    <property type="match status" value="1"/>
</dbReference>
<feature type="domain" description="ABC3 transporter permease C-terminal" evidence="15">
    <location>
        <begin position="213"/>
        <end position="328"/>
    </location>
</feature>
<keyword evidence="6 12" id="KW-0997">Cell inner membrane</keyword>
<dbReference type="Proteomes" id="UP001165524">
    <property type="component" value="Unassembled WGS sequence"/>
</dbReference>
<keyword evidence="11 12" id="KW-0131">Cell cycle</keyword>
<keyword evidence="7 12" id="KW-0132">Cell division</keyword>
<evidence type="ECO:0000313" key="18">
    <source>
        <dbReference type="Proteomes" id="UP001165524"/>
    </source>
</evidence>
<evidence type="ECO:0000256" key="14">
    <source>
        <dbReference type="SAM" id="Phobius"/>
    </source>
</evidence>
<evidence type="ECO:0000313" key="17">
    <source>
        <dbReference type="EMBL" id="MCK0537028.1"/>
    </source>
</evidence>
<feature type="transmembrane region" description="Helical" evidence="14">
    <location>
        <begin position="208"/>
        <end position="228"/>
    </location>
</feature>
<evidence type="ECO:0000256" key="13">
    <source>
        <dbReference type="SAM" id="MobiDB-lite"/>
    </source>
</evidence>
<dbReference type="InterPro" id="IPR047590">
    <property type="entry name" value="FtsX_proteobact-type"/>
</dbReference>
<evidence type="ECO:0000259" key="15">
    <source>
        <dbReference type="Pfam" id="PF02687"/>
    </source>
</evidence>
<dbReference type="EMBL" id="JALKII010000002">
    <property type="protein sequence ID" value="MCK0537028.1"/>
    <property type="molecule type" value="Genomic_DNA"/>
</dbReference>
<dbReference type="InterPro" id="IPR040690">
    <property type="entry name" value="FtsX_ECD"/>
</dbReference>
<evidence type="ECO:0000256" key="5">
    <source>
        <dbReference type="ARBA" id="ARBA00022475"/>
    </source>
</evidence>
<dbReference type="RefSeq" id="WP_246949133.1">
    <property type="nucleotide sequence ID" value="NZ_JALKII010000002.1"/>
</dbReference>
<protein>
    <recommendedName>
        <fullName evidence="4 12">Cell division protein FtsX</fullName>
    </recommendedName>
</protein>
<evidence type="ECO:0000256" key="4">
    <source>
        <dbReference type="ARBA" id="ARBA00021907"/>
    </source>
</evidence>
<proteinExistence type="inferred from homology"/>
<evidence type="ECO:0000256" key="6">
    <source>
        <dbReference type="ARBA" id="ARBA00022519"/>
    </source>
</evidence>
<dbReference type="PIRSF" id="PIRSF003097">
    <property type="entry name" value="FtsX"/>
    <property type="match status" value="1"/>
</dbReference>
<organism evidence="17 18">
    <name type="scientific">Alcanivorax quisquiliarum</name>
    <dbReference type="NCBI Taxonomy" id="2933565"/>
    <lineage>
        <taxon>Bacteria</taxon>
        <taxon>Pseudomonadati</taxon>
        <taxon>Pseudomonadota</taxon>
        <taxon>Gammaproteobacteria</taxon>
        <taxon>Oceanospirillales</taxon>
        <taxon>Alcanivoracaceae</taxon>
        <taxon>Alcanivorax</taxon>
    </lineage>
</organism>
<dbReference type="InterPro" id="IPR003838">
    <property type="entry name" value="ABC3_permease_C"/>
</dbReference>
<dbReference type="Pfam" id="PF02687">
    <property type="entry name" value="FtsX"/>
    <property type="match status" value="1"/>
</dbReference>
<feature type="transmembrane region" description="Helical" evidence="14">
    <location>
        <begin position="261"/>
        <end position="283"/>
    </location>
</feature>
<dbReference type="NCBIfam" id="TIGR00439">
    <property type="entry name" value="FtsX_Gneg"/>
    <property type="match status" value="1"/>
</dbReference>
<evidence type="ECO:0000256" key="2">
    <source>
        <dbReference type="ARBA" id="ARBA00007379"/>
    </source>
</evidence>
<keyword evidence="10 12" id="KW-0472">Membrane</keyword>
<evidence type="ECO:0000256" key="9">
    <source>
        <dbReference type="ARBA" id="ARBA00022989"/>
    </source>
</evidence>
<dbReference type="Pfam" id="PF18075">
    <property type="entry name" value="FtsX_ECD"/>
    <property type="match status" value="1"/>
</dbReference>
<feature type="transmembrane region" description="Helical" evidence="14">
    <location>
        <begin position="59"/>
        <end position="81"/>
    </location>
</feature>
<dbReference type="PANTHER" id="PTHR47755:SF1">
    <property type="entry name" value="CELL DIVISION PROTEIN FTSX"/>
    <property type="match status" value="1"/>
</dbReference>
<accession>A0ABT0E5C8</accession>
<evidence type="ECO:0000256" key="12">
    <source>
        <dbReference type="PIRNR" id="PIRNR003097"/>
    </source>
</evidence>
<dbReference type="PANTHER" id="PTHR47755">
    <property type="entry name" value="CELL DIVISION PROTEIN FTSX"/>
    <property type="match status" value="1"/>
</dbReference>
<comment type="subunit">
    <text evidence="3">Forms a membrane-associated complex with FtsE.</text>
</comment>
<feature type="domain" description="FtsX extracellular" evidence="16">
    <location>
        <begin position="97"/>
        <end position="188"/>
    </location>
</feature>
<feature type="transmembrane region" description="Helical" evidence="14">
    <location>
        <begin position="303"/>
        <end position="326"/>
    </location>
</feature>
<evidence type="ECO:0000256" key="3">
    <source>
        <dbReference type="ARBA" id="ARBA00011160"/>
    </source>
</evidence>